<dbReference type="STRING" id="314260.PB2503_04437"/>
<dbReference type="Gene3D" id="3.40.50.150">
    <property type="entry name" value="Vaccinia Virus protein VP39"/>
    <property type="match status" value="1"/>
</dbReference>
<evidence type="ECO:0000256" key="4">
    <source>
        <dbReference type="ARBA" id="ARBA00022679"/>
    </source>
</evidence>
<reference evidence="7 8" key="2">
    <citation type="journal article" date="2011" name="J. Bacteriol.">
        <title>Complete genome sequence of strain HTCC2503T of Parvularcula bermudensis, the type species of the order "Parvularculales" in the class Alphaproteobacteria.</title>
        <authorList>
            <person name="Oh H.M."/>
            <person name="Kang I."/>
            <person name="Vergin K.L."/>
            <person name="Kang D."/>
            <person name="Rhee K.H."/>
            <person name="Giovannoni S.J."/>
            <person name="Cho J.C."/>
        </authorList>
    </citation>
    <scope>NUCLEOTIDE SEQUENCE [LARGE SCALE GENOMIC DNA]</scope>
    <source>
        <strain evidence="8">ATCC BAA-594 / HTCC2503 / KCTC 12087</strain>
    </source>
</reference>
<dbReference type="EC" id="2.1.1.170" evidence="6"/>
<dbReference type="InterPro" id="IPR003682">
    <property type="entry name" value="rRNA_ssu_MeTfrase_G"/>
</dbReference>
<evidence type="ECO:0000256" key="6">
    <source>
        <dbReference type="HAMAP-Rule" id="MF_00074"/>
    </source>
</evidence>
<dbReference type="PANTHER" id="PTHR31760:SF0">
    <property type="entry name" value="S-ADENOSYL-L-METHIONINE-DEPENDENT METHYLTRANSFERASES SUPERFAMILY PROTEIN"/>
    <property type="match status" value="1"/>
</dbReference>
<evidence type="ECO:0000256" key="5">
    <source>
        <dbReference type="ARBA" id="ARBA00022691"/>
    </source>
</evidence>
<protein>
    <recommendedName>
        <fullName evidence="6">Ribosomal RNA small subunit methyltransferase G</fullName>
        <ecNumber evidence="6">2.1.1.170</ecNumber>
    </recommendedName>
    <alternativeName>
        <fullName evidence="6">16S rRNA 7-methylguanosine methyltransferase</fullName>
        <shortName evidence="6">16S rRNA m7G methyltransferase</shortName>
    </alternativeName>
</protein>
<feature type="binding site" evidence="6">
    <location>
        <position position="79"/>
    </location>
    <ligand>
        <name>S-adenosyl-L-methionine</name>
        <dbReference type="ChEBI" id="CHEBI:59789"/>
    </ligand>
</feature>
<dbReference type="PANTHER" id="PTHR31760">
    <property type="entry name" value="S-ADENOSYL-L-METHIONINE-DEPENDENT METHYLTRANSFERASES SUPERFAMILY PROTEIN"/>
    <property type="match status" value="1"/>
</dbReference>
<dbReference type="KEGG" id="pbr:PB2503_04437"/>
<accession>E0TES9</accession>
<feature type="binding site" evidence="6">
    <location>
        <position position="84"/>
    </location>
    <ligand>
        <name>S-adenosyl-L-methionine</name>
        <dbReference type="ChEBI" id="CHEBI:59789"/>
    </ligand>
</feature>
<dbReference type="OrthoDB" id="9808773at2"/>
<reference evidence="8" key="1">
    <citation type="submission" date="2010-08" db="EMBL/GenBank/DDBJ databases">
        <title>Genome sequence of Parvularcula bermudensis HTCC2503.</title>
        <authorList>
            <person name="Kang D.-M."/>
            <person name="Oh H.-M."/>
            <person name="Cho J.-C."/>
        </authorList>
    </citation>
    <scope>NUCLEOTIDE SEQUENCE [LARGE SCALE GENOMIC DNA]</scope>
    <source>
        <strain evidence="8">ATCC BAA-594 / HTCC2503 / KCTC 12087</strain>
    </source>
</reference>
<organism evidence="7 8">
    <name type="scientific">Parvularcula bermudensis (strain ATCC BAA-594 / HTCC2503 / KCTC 12087)</name>
    <dbReference type="NCBI Taxonomy" id="314260"/>
    <lineage>
        <taxon>Bacteria</taxon>
        <taxon>Pseudomonadati</taxon>
        <taxon>Pseudomonadota</taxon>
        <taxon>Alphaproteobacteria</taxon>
        <taxon>Parvularculales</taxon>
        <taxon>Parvularculaceae</taxon>
        <taxon>Parvularcula</taxon>
    </lineage>
</organism>
<keyword evidence="2 6" id="KW-0698">rRNA processing</keyword>
<dbReference type="InterPro" id="IPR029063">
    <property type="entry name" value="SAM-dependent_MTases_sf"/>
</dbReference>
<proteinExistence type="inferred from homology"/>
<keyword evidence="5 6" id="KW-0949">S-adenosyl-L-methionine</keyword>
<gene>
    <name evidence="6" type="primary">rsmG</name>
    <name evidence="7" type="ordered locus">PB2503_04437</name>
</gene>
<dbReference type="RefSeq" id="WP_013299936.1">
    <property type="nucleotide sequence ID" value="NC_014414.1"/>
</dbReference>
<evidence type="ECO:0000256" key="2">
    <source>
        <dbReference type="ARBA" id="ARBA00022552"/>
    </source>
</evidence>
<feature type="binding site" evidence="6">
    <location>
        <position position="147"/>
    </location>
    <ligand>
        <name>S-adenosyl-L-methionine</name>
        <dbReference type="ChEBI" id="CHEBI:59789"/>
    </ligand>
</feature>
<sequence>MDKPLLCPAGLEDLVDAFDLDDATAALIAAYDSHLLEVSAHTNLLARSSLADRWARHYADSLQLARFIPDHASSYLDLGSGAGFPGLLLAIVHRHRPCRVTLCDSVGKKARFLKETAEALGLDITVEARRAEALAAAGDRFEVITARAVTALDKLLGLCAPLLPKDGILIAPKGERAEKERDEAEKRWTFSADLHASQTHPGARIFVIRQVRPRP</sequence>
<evidence type="ECO:0000313" key="8">
    <source>
        <dbReference type="Proteomes" id="UP000001302"/>
    </source>
</evidence>
<evidence type="ECO:0000256" key="1">
    <source>
        <dbReference type="ARBA" id="ARBA00022490"/>
    </source>
</evidence>
<dbReference type="GO" id="GO:0005829">
    <property type="term" value="C:cytosol"/>
    <property type="evidence" value="ECO:0007669"/>
    <property type="project" value="TreeGrafter"/>
</dbReference>
<comment type="caution">
    <text evidence="6">Lacks conserved residue(s) required for the propagation of feature annotation.</text>
</comment>
<keyword evidence="1 6" id="KW-0963">Cytoplasm</keyword>
<comment type="catalytic activity">
    <reaction evidence="6">
        <text>guanosine(527) in 16S rRNA + S-adenosyl-L-methionine = N(7)-methylguanosine(527) in 16S rRNA + S-adenosyl-L-homocysteine</text>
        <dbReference type="Rhea" id="RHEA:42732"/>
        <dbReference type="Rhea" id="RHEA-COMP:10209"/>
        <dbReference type="Rhea" id="RHEA-COMP:10210"/>
        <dbReference type="ChEBI" id="CHEBI:57856"/>
        <dbReference type="ChEBI" id="CHEBI:59789"/>
        <dbReference type="ChEBI" id="CHEBI:74269"/>
        <dbReference type="ChEBI" id="CHEBI:74480"/>
        <dbReference type="EC" id="2.1.1.170"/>
    </reaction>
</comment>
<dbReference type="Pfam" id="PF02527">
    <property type="entry name" value="GidB"/>
    <property type="match status" value="1"/>
</dbReference>
<comment type="function">
    <text evidence="6">Specifically methylates the N7 position of guanine in position 527 of 16S rRNA.</text>
</comment>
<dbReference type="SUPFAM" id="SSF53335">
    <property type="entry name" value="S-adenosyl-L-methionine-dependent methyltransferases"/>
    <property type="match status" value="1"/>
</dbReference>
<keyword evidence="4 6" id="KW-0808">Transferase</keyword>
<dbReference type="HAMAP" id="MF_00074">
    <property type="entry name" value="16SrRNA_methyltr_G"/>
    <property type="match status" value="1"/>
</dbReference>
<feature type="binding site" evidence="6">
    <location>
        <begin position="131"/>
        <end position="132"/>
    </location>
    <ligand>
        <name>S-adenosyl-L-methionine</name>
        <dbReference type="ChEBI" id="CHEBI:59789"/>
    </ligand>
</feature>
<evidence type="ECO:0000256" key="3">
    <source>
        <dbReference type="ARBA" id="ARBA00022603"/>
    </source>
</evidence>
<dbReference type="HOGENOM" id="CLU_065341_1_0_5"/>
<keyword evidence="3 6" id="KW-0489">Methyltransferase</keyword>
<dbReference type="GO" id="GO:0070043">
    <property type="term" value="F:rRNA (guanine-N7-)-methyltransferase activity"/>
    <property type="evidence" value="ECO:0007669"/>
    <property type="project" value="UniProtKB-UniRule"/>
</dbReference>
<dbReference type="AlphaFoldDB" id="E0TES9"/>
<dbReference type="NCBIfam" id="TIGR00138">
    <property type="entry name" value="rsmG_gidB"/>
    <property type="match status" value="1"/>
</dbReference>
<dbReference type="EMBL" id="CP002156">
    <property type="protein sequence ID" value="ADM08962.1"/>
    <property type="molecule type" value="Genomic_DNA"/>
</dbReference>
<dbReference type="eggNOG" id="COG0357">
    <property type="taxonomic scope" value="Bacteria"/>
</dbReference>
<comment type="similarity">
    <text evidence="6">Belongs to the methyltransferase superfamily. RNA methyltransferase RsmG family.</text>
</comment>
<comment type="subcellular location">
    <subcellularLocation>
        <location evidence="6">Cytoplasm</location>
    </subcellularLocation>
</comment>
<evidence type="ECO:0000313" key="7">
    <source>
        <dbReference type="EMBL" id="ADM08962.1"/>
    </source>
</evidence>
<name>E0TES9_PARBH</name>
<keyword evidence="8" id="KW-1185">Reference proteome</keyword>
<dbReference type="PIRSF" id="PIRSF003078">
    <property type="entry name" value="GidB"/>
    <property type="match status" value="1"/>
</dbReference>
<dbReference type="Proteomes" id="UP000001302">
    <property type="component" value="Chromosome"/>
</dbReference>